<accession>A0A0D2DSI1</accession>
<gene>
    <name evidence="4" type="ORF">PV06_09558</name>
</gene>
<sequence length="219" mass="23873">MGRTILITGANRGLGYELARQMSESATVIGTARNPSDAQKLRELKNVHIVGMDVASEGSIKSALEEIKKHAPNGIDELWNNAGRNGVKGPITEEIDTKEWLAEFQTNVVGPSIVTRLALPLLRKAQNAKVIFMSSGCGSVTERAGDDTMPVYSASKAALDMTVKYWYTALKKEGIAVTAMDPGWYEKRTSATPAHKLTQKIGSLLTWEGLKLNSPLKFR</sequence>
<dbReference type="AlphaFoldDB" id="A0A0D2DSI1"/>
<keyword evidence="3" id="KW-0560">Oxidoreductase</keyword>
<reference evidence="4 5" key="1">
    <citation type="submission" date="2015-01" db="EMBL/GenBank/DDBJ databases">
        <title>The Genome Sequence of Exophiala oligosperma CBS72588.</title>
        <authorList>
            <consortium name="The Broad Institute Genomics Platform"/>
            <person name="Cuomo C."/>
            <person name="de Hoog S."/>
            <person name="Gorbushina A."/>
            <person name="Stielow B."/>
            <person name="Teixiera M."/>
            <person name="Abouelleil A."/>
            <person name="Chapman S.B."/>
            <person name="Priest M."/>
            <person name="Young S.K."/>
            <person name="Wortman J."/>
            <person name="Nusbaum C."/>
            <person name="Birren B."/>
        </authorList>
    </citation>
    <scope>NUCLEOTIDE SEQUENCE [LARGE SCALE GENOMIC DNA]</scope>
    <source>
        <strain evidence="4 5">CBS 72588</strain>
    </source>
</reference>
<evidence type="ECO:0000256" key="3">
    <source>
        <dbReference type="ARBA" id="ARBA00023002"/>
    </source>
</evidence>
<evidence type="ECO:0000313" key="5">
    <source>
        <dbReference type="Proteomes" id="UP000053342"/>
    </source>
</evidence>
<dbReference type="GO" id="GO:0005737">
    <property type="term" value="C:cytoplasm"/>
    <property type="evidence" value="ECO:0007669"/>
    <property type="project" value="TreeGrafter"/>
</dbReference>
<dbReference type="GO" id="GO:0016491">
    <property type="term" value="F:oxidoreductase activity"/>
    <property type="evidence" value="ECO:0007669"/>
    <property type="project" value="UniProtKB-KW"/>
</dbReference>
<dbReference type="EMBL" id="KN847341">
    <property type="protein sequence ID" value="KIW38604.1"/>
    <property type="molecule type" value="Genomic_DNA"/>
</dbReference>
<keyword evidence="5" id="KW-1185">Reference proteome</keyword>
<comment type="similarity">
    <text evidence="1">Belongs to the short-chain dehydrogenases/reductases (SDR) family.</text>
</comment>
<dbReference type="InterPro" id="IPR002347">
    <property type="entry name" value="SDR_fam"/>
</dbReference>
<dbReference type="Pfam" id="PF00106">
    <property type="entry name" value="adh_short"/>
    <property type="match status" value="1"/>
</dbReference>
<dbReference type="InterPro" id="IPR036291">
    <property type="entry name" value="NAD(P)-bd_dom_sf"/>
</dbReference>
<dbReference type="PANTHER" id="PTHR43544:SF7">
    <property type="entry name" value="NADB-LER2"/>
    <property type="match status" value="1"/>
</dbReference>
<evidence type="ECO:0000256" key="2">
    <source>
        <dbReference type="ARBA" id="ARBA00022857"/>
    </source>
</evidence>
<dbReference type="PANTHER" id="PTHR43544">
    <property type="entry name" value="SHORT-CHAIN DEHYDROGENASE/REDUCTASE"/>
    <property type="match status" value="1"/>
</dbReference>
<name>A0A0D2DSI1_9EURO</name>
<dbReference type="Proteomes" id="UP000053342">
    <property type="component" value="Unassembled WGS sequence"/>
</dbReference>
<dbReference type="VEuPathDB" id="FungiDB:PV06_09558"/>
<dbReference type="SUPFAM" id="SSF51735">
    <property type="entry name" value="NAD(P)-binding Rossmann-fold domains"/>
    <property type="match status" value="1"/>
</dbReference>
<dbReference type="RefSeq" id="XP_016258820.1">
    <property type="nucleotide sequence ID" value="XM_016411013.1"/>
</dbReference>
<proteinExistence type="inferred from homology"/>
<organism evidence="4 5">
    <name type="scientific">Exophiala oligosperma</name>
    <dbReference type="NCBI Taxonomy" id="215243"/>
    <lineage>
        <taxon>Eukaryota</taxon>
        <taxon>Fungi</taxon>
        <taxon>Dikarya</taxon>
        <taxon>Ascomycota</taxon>
        <taxon>Pezizomycotina</taxon>
        <taxon>Eurotiomycetes</taxon>
        <taxon>Chaetothyriomycetidae</taxon>
        <taxon>Chaetothyriales</taxon>
        <taxon>Herpotrichiellaceae</taxon>
        <taxon>Exophiala</taxon>
    </lineage>
</organism>
<dbReference type="InterPro" id="IPR051468">
    <property type="entry name" value="Fungal_SecMetab_SDRs"/>
</dbReference>
<dbReference type="GeneID" id="27361632"/>
<dbReference type="HOGENOM" id="CLU_010194_9_0_1"/>
<protein>
    <submittedName>
        <fullName evidence="4">Uncharacterized protein</fullName>
    </submittedName>
</protein>
<evidence type="ECO:0000256" key="1">
    <source>
        <dbReference type="ARBA" id="ARBA00006484"/>
    </source>
</evidence>
<keyword evidence="2" id="KW-0521">NADP</keyword>
<dbReference type="OrthoDB" id="9876299at2759"/>
<dbReference type="PRINTS" id="PR00081">
    <property type="entry name" value="GDHRDH"/>
</dbReference>
<evidence type="ECO:0000313" key="4">
    <source>
        <dbReference type="EMBL" id="KIW38604.1"/>
    </source>
</evidence>
<dbReference type="Gene3D" id="3.40.50.720">
    <property type="entry name" value="NAD(P)-binding Rossmann-like Domain"/>
    <property type="match status" value="1"/>
</dbReference>